<sequence length="43" mass="4934">MCLSSLVGLAQGNKHHRIFGDSQTLNLYLTDDTPEDDIKYYFI</sequence>
<dbReference type="EMBL" id="LRGB01000930">
    <property type="protein sequence ID" value="KZS15059.1"/>
    <property type="molecule type" value="Genomic_DNA"/>
</dbReference>
<reference evidence="1 2" key="1">
    <citation type="submission" date="2016-03" db="EMBL/GenBank/DDBJ databases">
        <title>EvidentialGene: Evidence-directed Construction of Genes on Genomes.</title>
        <authorList>
            <person name="Gilbert D.G."/>
            <person name="Choi J.-H."/>
            <person name="Mockaitis K."/>
            <person name="Colbourne J."/>
            <person name="Pfrender M."/>
        </authorList>
    </citation>
    <scope>NUCLEOTIDE SEQUENCE [LARGE SCALE GENOMIC DNA]</scope>
    <source>
        <strain evidence="1 2">Xinb3</strain>
        <tissue evidence="1">Complete organism</tissue>
    </source>
</reference>
<evidence type="ECO:0000313" key="1">
    <source>
        <dbReference type="EMBL" id="KZS15059.1"/>
    </source>
</evidence>
<keyword evidence="2" id="KW-1185">Reference proteome</keyword>
<organism evidence="1 2">
    <name type="scientific">Daphnia magna</name>
    <dbReference type="NCBI Taxonomy" id="35525"/>
    <lineage>
        <taxon>Eukaryota</taxon>
        <taxon>Metazoa</taxon>
        <taxon>Ecdysozoa</taxon>
        <taxon>Arthropoda</taxon>
        <taxon>Crustacea</taxon>
        <taxon>Branchiopoda</taxon>
        <taxon>Diplostraca</taxon>
        <taxon>Cladocera</taxon>
        <taxon>Anomopoda</taxon>
        <taxon>Daphniidae</taxon>
        <taxon>Daphnia</taxon>
    </lineage>
</organism>
<comment type="caution">
    <text evidence="1">The sequence shown here is derived from an EMBL/GenBank/DDBJ whole genome shotgun (WGS) entry which is preliminary data.</text>
</comment>
<name>A0A164YAQ1_9CRUS</name>
<evidence type="ECO:0000313" key="2">
    <source>
        <dbReference type="Proteomes" id="UP000076858"/>
    </source>
</evidence>
<protein>
    <submittedName>
        <fullName evidence="1">Uncharacterized protein</fullName>
    </submittedName>
</protein>
<dbReference type="AlphaFoldDB" id="A0A164YAQ1"/>
<accession>A0A164YAQ1</accession>
<proteinExistence type="predicted"/>
<gene>
    <name evidence="1" type="ORF">APZ42_019637</name>
</gene>
<dbReference type="Proteomes" id="UP000076858">
    <property type="component" value="Unassembled WGS sequence"/>
</dbReference>